<dbReference type="SUPFAM" id="SSF52540">
    <property type="entry name" value="P-loop containing nucleoside triphosphate hydrolases"/>
    <property type="match status" value="1"/>
</dbReference>
<evidence type="ECO:0000313" key="3">
    <source>
        <dbReference type="EMBL" id="AWT59148.1"/>
    </source>
</evidence>
<dbReference type="InterPro" id="IPR033756">
    <property type="entry name" value="YlxH/NBP35"/>
</dbReference>
<organism evidence="3 4">
    <name type="scientific">Candidatus Moanibacter tarae</name>
    <dbReference type="NCBI Taxonomy" id="2200854"/>
    <lineage>
        <taxon>Bacteria</taxon>
        <taxon>Pseudomonadati</taxon>
        <taxon>Verrucomicrobiota</taxon>
        <taxon>Opitutia</taxon>
        <taxon>Puniceicoccales</taxon>
        <taxon>Puniceicoccales incertae sedis</taxon>
        <taxon>Candidatus Moanibacter</taxon>
    </lineage>
</organism>
<dbReference type="GO" id="GO:0051539">
    <property type="term" value="F:4 iron, 4 sulfur cluster binding"/>
    <property type="evidence" value="ECO:0007669"/>
    <property type="project" value="TreeGrafter"/>
</dbReference>
<gene>
    <name evidence="3" type="primary">salA</name>
    <name evidence="3" type="ORF">DF168_00328</name>
</gene>
<proteinExistence type="predicted"/>
<dbReference type="Pfam" id="PF10609">
    <property type="entry name" value="ParA"/>
    <property type="match status" value="1"/>
</dbReference>
<keyword evidence="1" id="KW-0547">Nucleotide-binding</keyword>
<reference evidence="3 4" key="1">
    <citation type="submission" date="2018-06" db="EMBL/GenBank/DDBJ databases">
        <title>Draft Genome Sequence of a Novel Marine Bacterium Related to the Verrucomicrobia.</title>
        <authorList>
            <person name="Vosseberg J."/>
            <person name="Martijn J."/>
            <person name="Ettema T.J.G."/>
        </authorList>
    </citation>
    <scope>NUCLEOTIDE SEQUENCE [LARGE SCALE GENOMIC DNA]</scope>
    <source>
        <strain evidence="3">TARA_B100001123</strain>
    </source>
</reference>
<name>A0A2Z4ADY5_9BACT</name>
<dbReference type="Proteomes" id="UP000247465">
    <property type="component" value="Chromosome"/>
</dbReference>
<dbReference type="InterPro" id="IPR044304">
    <property type="entry name" value="NUBPL-like"/>
</dbReference>
<protein>
    <submittedName>
        <fullName evidence="3">Iron-sulfur cluster carrier protein</fullName>
    </submittedName>
</protein>
<dbReference type="GO" id="GO:0016226">
    <property type="term" value="P:iron-sulfur cluster assembly"/>
    <property type="evidence" value="ECO:0007669"/>
    <property type="project" value="InterPro"/>
</dbReference>
<evidence type="ECO:0000256" key="1">
    <source>
        <dbReference type="ARBA" id="ARBA00022741"/>
    </source>
</evidence>
<dbReference type="KEGG" id="mtar:DF168_00328"/>
<dbReference type="PANTHER" id="PTHR42961:SF2">
    <property type="entry name" value="IRON-SULFUR PROTEIN NUBPL"/>
    <property type="match status" value="1"/>
</dbReference>
<accession>A0A2Z4ADY5</accession>
<evidence type="ECO:0000313" key="4">
    <source>
        <dbReference type="Proteomes" id="UP000247465"/>
    </source>
</evidence>
<dbReference type="Gene3D" id="3.40.50.300">
    <property type="entry name" value="P-loop containing nucleotide triphosphate hydrolases"/>
    <property type="match status" value="1"/>
</dbReference>
<keyword evidence="2" id="KW-0067">ATP-binding</keyword>
<evidence type="ECO:0000256" key="2">
    <source>
        <dbReference type="ARBA" id="ARBA00022840"/>
    </source>
</evidence>
<dbReference type="AlphaFoldDB" id="A0A2Z4ADY5"/>
<dbReference type="GO" id="GO:0005524">
    <property type="term" value="F:ATP binding"/>
    <property type="evidence" value="ECO:0007669"/>
    <property type="project" value="UniProtKB-KW"/>
</dbReference>
<dbReference type="InterPro" id="IPR027417">
    <property type="entry name" value="P-loop_NTPase"/>
</dbReference>
<sequence length="287" mass="30504">MKSYFDLEGDGGSDVIGQVVSQKEKIADRLSGVSNLLPIASGKGGVGKSTISMQLAASLNQLGKKVSLLDADLNGPTLARLSGLREVALVPGKTGLIVPETKSGIGVISLGSVIPETDMVEFESVAQGDSHVWRAAKEFATLADIIGATDWGCLDFLLVDLPPGPERCFQFAEFFENKASFVMVSIPSEISQGVVNRSVAAIRQAGSSITGYIENMSGYYCAETEEMKPLFPAGNFPIDVPLLGKIPFDPELAQCCDKGMTVSDIPDSRTAKVLRDIAVLIVNEMDK</sequence>
<dbReference type="EMBL" id="CP029803">
    <property type="protein sequence ID" value="AWT59148.1"/>
    <property type="molecule type" value="Genomic_DNA"/>
</dbReference>
<dbReference type="PANTHER" id="PTHR42961">
    <property type="entry name" value="IRON-SULFUR PROTEIN NUBPL"/>
    <property type="match status" value="1"/>
</dbReference>